<keyword evidence="1" id="KW-0963">Cytoplasm</keyword>
<gene>
    <name evidence="6" type="ORF">UFOPK1433_00288</name>
</gene>
<dbReference type="Pfam" id="PF03652">
    <property type="entry name" value="RuvX"/>
    <property type="match status" value="1"/>
</dbReference>
<dbReference type="CDD" id="cd16964">
    <property type="entry name" value="YqgF"/>
    <property type="match status" value="1"/>
</dbReference>
<dbReference type="GO" id="GO:0004518">
    <property type="term" value="F:nuclease activity"/>
    <property type="evidence" value="ECO:0007669"/>
    <property type="project" value="UniProtKB-KW"/>
</dbReference>
<dbReference type="PANTHER" id="PTHR33317:SF4">
    <property type="entry name" value="POLYNUCLEOTIDYL TRANSFERASE, RIBONUCLEASE H-LIKE SUPERFAMILY PROTEIN"/>
    <property type="match status" value="1"/>
</dbReference>
<organism evidence="6">
    <name type="scientific">freshwater metagenome</name>
    <dbReference type="NCBI Taxonomy" id="449393"/>
    <lineage>
        <taxon>unclassified sequences</taxon>
        <taxon>metagenomes</taxon>
        <taxon>ecological metagenomes</taxon>
    </lineage>
</organism>
<sequence>MPEFRLGRRIAVDFGVARIGIAISSVDGLICSPLATVVNDAQAFENILRLIAENHAFEVYVGLPLNLQGERTRSTELSIEFAKELASLVSVPIRLIDERMSTRAAQGQLLASGKNTKQSKGIIDAAAASLILESALAFEKATGKTPGHDVTEY</sequence>
<accession>A0A6J6BDG9</accession>
<name>A0A6J6BDG9_9ZZZZ</name>
<evidence type="ECO:0000256" key="1">
    <source>
        <dbReference type="ARBA" id="ARBA00022490"/>
    </source>
</evidence>
<evidence type="ECO:0000259" key="5">
    <source>
        <dbReference type="SMART" id="SM00732"/>
    </source>
</evidence>
<dbReference type="InterPro" id="IPR006641">
    <property type="entry name" value="YqgF/RNaseH-like_dom"/>
</dbReference>
<dbReference type="GO" id="GO:0005829">
    <property type="term" value="C:cytosol"/>
    <property type="evidence" value="ECO:0007669"/>
    <property type="project" value="TreeGrafter"/>
</dbReference>
<dbReference type="InterPro" id="IPR005227">
    <property type="entry name" value="YqgF"/>
</dbReference>
<dbReference type="GO" id="GO:0016787">
    <property type="term" value="F:hydrolase activity"/>
    <property type="evidence" value="ECO:0007669"/>
    <property type="project" value="UniProtKB-KW"/>
</dbReference>
<dbReference type="AlphaFoldDB" id="A0A6J6BDG9"/>
<dbReference type="InterPro" id="IPR012337">
    <property type="entry name" value="RNaseH-like_sf"/>
</dbReference>
<protein>
    <submittedName>
        <fullName evidence="6">Unannotated protein</fullName>
    </submittedName>
</protein>
<dbReference type="EMBL" id="CAEZSN010000020">
    <property type="protein sequence ID" value="CAB4536895.1"/>
    <property type="molecule type" value="Genomic_DNA"/>
</dbReference>
<dbReference type="NCBIfam" id="TIGR00250">
    <property type="entry name" value="RNAse_H_YqgF"/>
    <property type="match status" value="1"/>
</dbReference>
<evidence type="ECO:0000313" key="6">
    <source>
        <dbReference type="EMBL" id="CAB4536895.1"/>
    </source>
</evidence>
<reference evidence="6" key="1">
    <citation type="submission" date="2020-05" db="EMBL/GenBank/DDBJ databases">
        <authorList>
            <person name="Chiriac C."/>
            <person name="Salcher M."/>
            <person name="Ghai R."/>
            <person name="Kavagutti S V."/>
        </authorList>
    </citation>
    <scope>NUCLEOTIDE SEQUENCE</scope>
</reference>
<dbReference type="SUPFAM" id="SSF53098">
    <property type="entry name" value="Ribonuclease H-like"/>
    <property type="match status" value="1"/>
</dbReference>
<dbReference type="InterPro" id="IPR037027">
    <property type="entry name" value="YqgF/RNaseH-like_dom_sf"/>
</dbReference>
<keyword evidence="4" id="KW-0378">Hydrolase</keyword>
<feature type="domain" description="YqgF/RNase H-like" evidence="5">
    <location>
        <begin position="7"/>
        <end position="105"/>
    </location>
</feature>
<dbReference type="HAMAP" id="MF_00651">
    <property type="entry name" value="Nuclease_YqgF"/>
    <property type="match status" value="1"/>
</dbReference>
<evidence type="ECO:0000256" key="2">
    <source>
        <dbReference type="ARBA" id="ARBA00022517"/>
    </source>
</evidence>
<keyword evidence="3" id="KW-0540">Nuclease</keyword>
<evidence type="ECO:0000256" key="4">
    <source>
        <dbReference type="ARBA" id="ARBA00022801"/>
    </source>
</evidence>
<dbReference type="PANTHER" id="PTHR33317">
    <property type="entry name" value="POLYNUCLEOTIDYL TRANSFERASE, RIBONUCLEASE H-LIKE SUPERFAMILY PROTEIN"/>
    <property type="match status" value="1"/>
</dbReference>
<proteinExistence type="inferred from homology"/>
<dbReference type="SMART" id="SM00732">
    <property type="entry name" value="YqgFc"/>
    <property type="match status" value="1"/>
</dbReference>
<keyword evidence="2" id="KW-0690">Ribosome biogenesis</keyword>
<dbReference type="GO" id="GO:0000967">
    <property type="term" value="P:rRNA 5'-end processing"/>
    <property type="evidence" value="ECO:0007669"/>
    <property type="project" value="TreeGrafter"/>
</dbReference>
<evidence type="ECO:0000256" key="3">
    <source>
        <dbReference type="ARBA" id="ARBA00022722"/>
    </source>
</evidence>
<dbReference type="Gene3D" id="3.30.420.140">
    <property type="entry name" value="YqgF/RNase H-like domain"/>
    <property type="match status" value="1"/>
</dbReference>